<dbReference type="AlphaFoldDB" id="A0A6C0J6B4"/>
<protein>
    <recommendedName>
        <fullName evidence="1">SAP domain-containing protein</fullName>
    </recommendedName>
</protein>
<reference evidence="2" key="1">
    <citation type="journal article" date="2020" name="Nature">
        <title>Giant virus diversity and host interactions through global metagenomics.</title>
        <authorList>
            <person name="Schulz F."/>
            <person name="Roux S."/>
            <person name="Paez-Espino D."/>
            <person name="Jungbluth S."/>
            <person name="Walsh D.A."/>
            <person name="Denef V.J."/>
            <person name="McMahon K.D."/>
            <person name="Konstantinidis K.T."/>
            <person name="Eloe-Fadrosh E.A."/>
            <person name="Kyrpides N.C."/>
            <person name="Woyke T."/>
        </authorList>
    </citation>
    <scope>NUCLEOTIDE SEQUENCE</scope>
    <source>
        <strain evidence="2">GVMAG-M-3300025699-48</strain>
    </source>
</reference>
<dbReference type="Gene3D" id="1.10.720.30">
    <property type="entry name" value="SAP domain"/>
    <property type="match status" value="1"/>
</dbReference>
<dbReference type="InterPro" id="IPR036361">
    <property type="entry name" value="SAP_dom_sf"/>
</dbReference>
<organism evidence="2">
    <name type="scientific">viral metagenome</name>
    <dbReference type="NCBI Taxonomy" id="1070528"/>
    <lineage>
        <taxon>unclassified sequences</taxon>
        <taxon>metagenomes</taxon>
        <taxon>organismal metagenomes</taxon>
    </lineage>
</organism>
<evidence type="ECO:0000259" key="1">
    <source>
        <dbReference type="PROSITE" id="PS50800"/>
    </source>
</evidence>
<dbReference type="EMBL" id="MN740306">
    <property type="protein sequence ID" value="QHT99173.1"/>
    <property type="molecule type" value="Genomic_DNA"/>
</dbReference>
<dbReference type="SUPFAM" id="SSF68906">
    <property type="entry name" value="SAP domain"/>
    <property type="match status" value="1"/>
</dbReference>
<evidence type="ECO:0000313" key="2">
    <source>
        <dbReference type="EMBL" id="QHT99173.1"/>
    </source>
</evidence>
<dbReference type="InterPro" id="IPR003034">
    <property type="entry name" value="SAP_dom"/>
</dbReference>
<accession>A0A6C0J6B4</accession>
<dbReference type="PROSITE" id="PS50800">
    <property type="entry name" value="SAP"/>
    <property type="match status" value="1"/>
</dbReference>
<name>A0A6C0J6B4_9ZZZZ</name>
<proteinExistence type="predicted"/>
<sequence>MIENSLIPENCTIIKPKRKYKKKELSVFTYEDYTKNDIILTNYTIPILKQVCKLYKLAVSGKKDELISRINTYFYKIINATLIQKYIRSKLVHLVMNIYKQNVCDIKTCVNETDFYTFEPLHEIEREQFYSYTDDKKFTYGFNVTSLIELLRKTQKMYNPYTRMPFSQKQTNYIINMYNLTICTNYAFRSMYKPYICSKNNISIRFRYRQLLNRLSNSIEYANEHNNTLTNYNPQINVYNPYTNTEHIERYNNIIEIRQKTVLERINLLFVEIDQLGNYTQSTWFTELSHLQYTQLYRCLFHTWNYRGQLSGNIKLQICPFHGPFENIFTNTVRHIDLPIIQLRTACLIAIENMVYSGINVDMRRLGTFHALTALTIVSRDARIAMPWLYESIIY</sequence>
<feature type="domain" description="SAP" evidence="1">
    <location>
        <begin position="40"/>
        <end position="74"/>
    </location>
</feature>
<dbReference type="Pfam" id="PF02037">
    <property type="entry name" value="SAP"/>
    <property type="match status" value="1"/>
</dbReference>